<evidence type="ECO:0000313" key="3">
    <source>
        <dbReference type="Proteomes" id="UP000509120"/>
    </source>
</evidence>
<proteinExistence type="predicted"/>
<keyword evidence="1" id="KW-0472">Membrane</keyword>
<evidence type="ECO:0000256" key="1">
    <source>
        <dbReference type="SAM" id="Phobius"/>
    </source>
</evidence>
<organism evidence="2 3">
    <name type="scientific">Streptococcus thermophilus</name>
    <dbReference type="NCBI Taxonomy" id="1308"/>
    <lineage>
        <taxon>Bacteria</taxon>
        <taxon>Bacillati</taxon>
        <taxon>Bacillota</taxon>
        <taxon>Bacilli</taxon>
        <taxon>Lactobacillales</taxon>
        <taxon>Streptococcaceae</taxon>
        <taxon>Streptococcus</taxon>
    </lineage>
</organism>
<sequence length="69" mass="8162">MSSYSDKSETYCKQEHCDIYFFNLHYEVHIKCIGTEVSNLMVSSILVFYFLVVYLFQLYSIPAILNYEA</sequence>
<name>A0AAN1ZU72_STRTR</name>
<protein>
    <submittedName>
        <fullName evidence="2">Uncharacterized protein</fullName>
    </submittedName>
</protein>
<dbReference type="Proteomes" id="UP000509120">
    <property type="component" value="Chromosome"/>
</dbReference>
<evidence type="ECO:0000313" key="2">
    <source>
        <dbReference type="EMBL" id="CAD0155314.1"/>
    </source>
</evidence>
<accession>A0AAN1ZU72</accession>
<keyword evidence="1" id="KW-1133">Transmembrane helix</keyword>
<reference evidence="2 3" key="1">
    <citation type="submission" date="2020-06" db="EMBL/GenBank/DDBJ databases">
        <authorList>
            <person name="Chuat V."/>
        </authorList>
    </citation>
    <scope>NUCLEOTIDE SEQUENCE [LARGE SCALE GENOMIC DNA]</scope>
    <source>
        <strain evidence="2">STH_CIRM_1046</strain>
    </source>
</reference>
<dbReference type="AlphaFoldDB" id="A0AAN1ZU72"/>
<gene>
    <name evidence="2" type="ORF">STHERMO_0899</name>
</gene>
<feature type="transmembrane region" description="Helical" evidence="1">
    <location>
        <begin position="46"/>
        <end position="67"/>
    </location>
</feature>
<dbReference type="EMBL" id="LR822030">
    <property type="protein sequence ID" value="CAD0155314.1"/>
    <property type="molecule type" value="Genomic_DNA"/>
</dbReference>
<keyword evidence="1" id="KW-0812">Transmembrane</keyword>